<dbReference type="EMBL" id="SOCP01000019">
    <property type="protein sequence ID" value="TDV41796.1"/>
    <property type="molecule type" value="Genomic_DNA"/>
</dbReference>
<dbReference type="GO" id="GO:0005737">
    <property type="term" value="C:cytoplasm"/>
    <property type="evidence" value="ECO:0007669"/>
    <property type="project" value="UniProtKB-SubCell"/>
</dbReference>
<name>A0A4R7V2W7_9PSEU</name>
<comment type="function">
    <text evidence="2">Required for maturation of urease via the functional incorporation of the urease nickel metallocenter.</text>
</comment>
<evidence type="ECO:0000256" key="1">
    <source>
        <dbReference type="ARBA" id="ARBA00023186"/>
    </source>
</evidence>
<keyword evidence="4" id="KW-1185">Reference proteome</keyword>
<keyword evidence="2" id="KW-0963">Cytoplasm</keyword>
<reference evidence="3 4" key="1">
    <citation type="submission" date="2019-03" db="EMBL/GenBank/DDBJ databases">
        <title>Genomic Encyclopedia of Archaeal and Bacterial Type Strains, Phase II (KMG-II): from individual species to whole genera.</title>
        <authorList>
            <person name="Goeker M."/>
        </authorList>
    </citation>
    <scope>NUCLEOTIDE SEQUENCE [LARGE SCALE GENOMIC DNA]</scope>
    <source>
        <strain evidence="3 4">DSM 45499</strain>
    </source>
</reference>
<dbReference type="Pfam" id="PF01774">
    <property type="entry name" value="UreD"/>
    <property type="match status" value="1"/>
</dbReference>
<dbReference type="Proteomes" id="UP000294927">
    <property type="component" value="Unassembled WGS sequence"/>
</dbReference>
<proteinExistence type="inferred from homology"/>
<dbReference type="HAMAP" id="MF_01384">
    <property type="entry name" value="UreD"/>
    <property type="match status" value="1"/>
</dbReference>
<comment type="subunit">
    <text evidence="2">UreD, UreF and UreG form a complex that acts as a GTP-hydrolysis-dependent molecular chaperone, activating the urease apoprotein by helping to assemble the nickel containing metallocenter of UreC. The UreE protein probably delivers the nickel.</text>
</comment>
<dbReference type="OrthoDB" id="8677206at2"/>
<evidence type="ECO:0000313" key="3">
    <source>
        <dbReference type="EMBL" id="TDV41796.1"/>
    </source>
</evidence>
<comment type="similarity">
    <text evidence="2">Belongs to the UreD family.</text>
</comment>
<keyword evidence="1 2" id="KW-0143">Chaperone</keyword>
<organism evidence="3 4">
    <name type="scientific">Actinophytocola oryzae</name>
    <dbReference type="NCBI Taxonomy" id="502181"/>
    <lineage>
        <taxon>Bacteria</taxon>
        <taxon>Bacillati</taxon>
        <taxon>Actinomycetota</taxon>
        <taxon>Actinomycetes</taxon>
        <taxon>Pseudonocardiales</taxon>
        <taxon>Pseudonocardiaceae</taxon>
    </lineage>
</organism>
<evidence type="ECO:0000313" key="4">
    <source>
        <dbReference type="Proteomes" id="UP000294927"/>
    </source>
</evidence>
<comment type="caution">
    <text evidence="3">The sequence shown here is derived from an EMBL/GenBank/DDBJ whole genome shotgun (WGS) entry which is preliminary data.</text>
</comment>
<sequence length="227" mass="23868">MKASARLTVEADGGRFVVRELRSDAPLTLLPVRGQPVVHLVGSAAGPLGGDELTLTVLVGPRACLTLRGIAASVVLPGPHNAKSHTSVHIELGEGASVDYLPEPTVVTRRATHEATLTVALGEGARFRTRETVVLGRSGEQPGELYTAMHVTRCGRPVLRQRVAATVESLLGKRVLATELSTSDTREAASGEWWSRTRLAAGGTLTTAVADDAVTAARVLGYSHDGR</sequence>
<dbReference type="InterPro" id="IPR002669">
    <property type="entry name" value="UreD"/>
</dbReference>
<dbReference type="GO" id="GO:0016151">
    <property type="term" value="F:nickel cation binding"/>
    <property type="evidence" value="ECO:0007669"/>
    <property type="project" value="UniProtKB-UniRule"/>
</dbReference>
<comment type="subcellular location">
    <subcellularLocation>
        <location evidence="2">Cytoplasm</location>
    </subcellularLocation>
</comment>
<dbReference type="RefSeq" id="WP_133907594.1">
    <property type="nucleotide sequence ID" value="NZ_SOCP01000019.1"/>
</dbReference>
<dbReference type="AlphaFoldDB" id="A0A4R7V2W7"/>
<keyword evidence="2" id="KW-0996">Nickel insertion</keyword>
<accession>A0A4R7V2W7</accession>
<gene>
    <name evidence="2" type="primary">ureD</name>
    <name evidence="3" type="ORF">CLV71_119118</name>
</gene>
<evidence type="ECO:0000256" key="2">
    <source>
        <dbReference type="HAMAP-Rule" id="MF_01384"/>
    </source>
</evidence>
<protein>
    <recommendedName>
        <fullName evidence="2">Urease accessory protein UreD</fullName>
    </recommendedName>
</protein>